<proteinExistence type="predicted"/>
<organism evidence="1 2">
    <name type="scientific">Metarhizium anisopliae BRIP 53293</name>
    <dbReference type="NCBI Taxonomy" id="1291518"/>
    <lineage>
        <taxon>Eukaryota</taxon>
        <taxon>Fungi</taxon>
        <taxon>Dikarya</taxon>
        <taxon>Ascomycota</taxon>
        <taxon>Pezizomycotina</taxon>
        <taxon>Sordariomycetes</taxon>
        <taxon>Hypocreomycetidae</taxon>
        <taxon>Hypocreales</taxon>
        <taxon>Clavicipitaceae</taxon>
        <taxon>Metarhizium</taxon>
    </lineage>
</organism>
<dbReference type="EMBL" id="KE384742">
    <property type="protein sequence ID" value="KJK76714.1"/>
    <property type="molecule type" value="Genomic_DNA"/>
</dbReference>
<dbReference type="AlphaFoldDB" id="A0A0D9NRU8"/>
<dbReference type="InterPro" id="IPR016477">
    <property type="entry name" value="Fructo-/Ketosamine-3-kinase"/>
</dbReference>
<dbReference type="Proteomes" id="UP000054544">
    <property type="component" value="Unassembled WGS sequence"/>
</dbReference>
<evidence type="ECO:0000313" key="2">
    <source>
        <dbReference type="Proteomes" id="UP000054544"/>
    </source>
</evidence>
<keyword evidence="2" id="KW-1185">Reference proteome</keyword>
<accession>A0A0D9NRU8</accession>
<dbReference type="Pfam" id="PF03881">
    <property type="entry name" value="Fructosamin_kin"/>
    <property type="match status" value="1"/>
</dbReference>
<protein>
    <submittedName>
        <fullName evidence="1">Uncharacterized protein</fullName>
    </submittedName>
</protein>
<name>A0A0D9NRU8_METAN</name>
<gene>
    <name evidence="1" type="ORF">H634G_07755</name>
</gene>
<dbReference type="Gene3D" id="3.90.1200.10">
    <property type="match status" value="1"/>
</dbReference>
<sequence>MPISLDASKALLSIFLLNLGIRVISIRGGRAHLDFPPGSKVKDTRSHGAGFWTRTARIDIELPDKTQKASFLKVSTSKLDIWYGNLATNAATGEPVYFDPSVFWGHNEYYVGSMATPRYRLGRHWMREYHKFFPISVPEEDYEARNALYAINGHFYASTLYPDDKNFGKI</sequence>
<evidence type="ECO:0000313" key="1">
    <source>
        <dbReference type="EMBL" id="KJK76714.1"/>
    </source>
</evidence>
<dbReference type="OrthoDB" id="5772781at2759"/>
<reference evidence="2" key="1">
    <citation type="journal article" date="2014" name="BMC Genomics">
        <title>The genome sequence of the biocontrol fungus Metarhizium anisopliae and comparative genomics of Metarhizium species.</title>
        <authorList>
            <person name="Pattemore J.A."/>
            <person name="Hane J.K."/>
            <person name="Williams A.H."/>
            <person name="Wilson B.A."/>
            <person name="Stodart B.J."/>
            <person name="Ash G.J."/>
        </authorList>
    </citation>
    <scope>NUCLEOTIDE SEQUENCE [LARGE SCALE GENOMIC DNA]</scope>
    <source>
        <strain evidence="2">BRIP 53293</strain>
    </source>
</reference>